<protein>
    <submittedName>
        <fullName evidence="9">Acyl-CoA dehydrogenase</fullName>
    </submittedName>
</protein>
<dbReference type="SUPFAM" id="SSF56645">
    <property type="entry name" value="Acyl-CoA dehydrogenase NM domain-like"/>
    <property type="match status" value="1"/>
</dbReference>
<keyword evidence="5" id="KW-0560">Oxidoreductase</keyword>
<evidence type="ECO:0000259" key="8">
    <source>
        <dbReference type="Pfam" id="PF02771"/>
    </source>
</evidence>
<reference evidence="9 10" key="1">
    <citation type="journal article" date="2020" name="Nature">
        <title>Bacterial chemolithoautotrophy via manganese oxidation.</title>
        <authorList>
            <person name="Yu H."/>
            <person name="Leadbetter J.R."/>
        </authorList>
    </citation>
    <scope>NUCLEOTIDE SEQUENCE [LARGE SCALE GENOMIC DNA]</scope>
    <source>
        <strain evidence="9 10">RBP-1</strain>
    </source>
</reference>
<keyword evidence="3" id="KW-0285">Flavoprotein</keyword>
<sequence>MPEWGLTEDQRRIRESVLDLLEKVLPRAQIMKLDEAEQFPAEAYRALVDAGWMGLPFPEEFGGMGLGFKDLTILIETLAYYWNGISSSYLTTVVLGGGHIRLYGNEAQKARFIPKIINGDIKLAFAMTEPQAGSDAAAIQTRAVRQGDHWVINGAKIYTTGAHVADYIVVATKTDPAARHRGMTMFIVDTKSPGLTIKPLKGLGRRALHTNQLFFDDVHVPEENMLGGLNEGWKNLMRGLNLERTIVAASHVGNCQRVLDYAKNHALNRVQFNQPITKFQAIAHKFADMQMLTESARSITYKVADMMDQGLAPVMETAMAKVIATENNVRIVDMGMQVMGGASYMMEFEMQMHYRDCRIGPIGAGSNEIQRNVIAGQMGL</sequence>
<evidence type="ECO:0000256" key="2">
    <source>
        <dbReference type="ARBA" id="ARBA00009347"/>
    </source>
</evidence>
<dbReference type="Pfam" id="PF02770">
    <property type="entry name" value="Acyl-CoA_dh_M"/>
    <property type="match status" value="1"/>
</dbReference>
<dbReference type="FunFam" id="1.20.140.10:FF:000001">
    <property type="entry name" value="Acyl-CoA dehydrogenase"/>
    <property type="match status" value="1"/>
</dbReference>
<keyword evidence="4" id="KW-0274">FAD</keyword>
<dbReference type="PROSITE" id="PS00072">
    <property type="entry name" value="ACYL_COA_DH_1"/>
    <property type="match status" value="1"/>
</dbReference>
<evidence type="ECO:0000256" key="3">
    <source>
        <dbReference type="ARBA" id="ARBA00022630"/>
    </source>
</evidence>
<dbReference type="InterPro" id="IPR013786">
    <property type="entry name" value="AcylCoA_DH/ox_N"/>
</dbReference>
<evidence type="ECO:0000313" key="10">
    <source>
        <dbReference type="Proteomes" id="UP000521868"/>
    </source>
</evidence>
<dbReference type="InterPro" id="IPR006089">
    <property type="entry name" value="Acyl-CoA_DH_CS"/>
</dbReference>
<evidence type="ECO:0000256" key="1">
    <source>
        <dbReference type="ARBA" id="ARBA00001974"/>
    </source>
</evidence>
<dbReference type="Proteomes" id="UP000521868">
    <property type="component" value="Unassembled WGS sequence"/>
</dbReference>
<comment type="cofactor">
    <cofactor evidence="1">
        <name>FAD</name>
        <dbReference type="ChEBI" id="CHEBI:57692"/>
    </cofactor>
</comment>
<dbReference type="SUPFAM" id="SSF47203">
    <property type="entry name" value="Acyl-CoA dehydrogenase C-terminal domain-like"/>
    <property type="match status" value="1"/>
</dbReference>
<dbReference type="FunFam" id="2.40.110.10:FF:000002">
    <property type="entry name" value="Acyl-CoA dehydrogenase fadE12"/>
    <property type="match status" value="1"/>
</dbReference>
<gene>
    <name evidence="9" type="ORF">RAMLITH_23825</name>
</gene>
<dbReference type="InterPro" id="IPR009100">
    <property type="entry name" value="AcylCoA_DH/oxidase_NM_dom_sf"/>
</dbReference>
<evidence type="ECO:0000256" key="4">
    <source>
        <dbReference type="ARBA" id="ARBA00022827"/>
    </source>
</evidence>
<dbReference type="InterPro" id="IPR006091">
    <property type="entry name" value="Acyl-CoA_Oxase/DH_mid-dom"/>
</dbReference>
<organism evidence="9 10">
    <name type="scientific">Ramlibacter lithotrophicus</name>
    <dbReference type="NCBI Taxonomy" id="2606681"/>
    <lineage>
        <taxon>Bacteria</taxon>
        <taxon>Pseudomonadati</taxon>
        <taxon>Pseudomonadota</taxon>
        <taxon>Betaproteobacteria</taxon>
        <taxon>Burkholderiales</taxon>
        <taxon>Comamonadaceae</taxon>
        <taxon>Ramlibacter</taxon>
    </lineage>
</organism>
<dbReference type="InterPro" id="IPR036250">
    <property type="entry name" value="AcylCo_DH-like_C"/>
</dbReference>
<keyword evidence="10" id="KW-1185">Reference proteome</keyword>
<evidence type="ECO:0000313" key="9">
    <source>
        <dbReference type="EMBL" id="NKE68856.1"/>
    </source>
</evidence>
<evidence type="ECO:0000256" key="5">
    <source>
        <dbReference type="ARBA" id="ARBA00023002"/>
    </source>
</evidence>
<dbReference type="InterPro" id="IPR009075">
    <property type="entry name" value="AcylCo_DH/oxidase_C"/>
</dbReference>
<dbReference type="Pfam" id="PF02771">
    <property type="entry name" value="Acyl-CoA_dh_N"/>
    <property type="match status" value="1"/>
</dbReference>
<dbReference type="Gene3D" id="1.20.140.10">
    <property type="entry name" value="Butyryl-CoA Dehydrogenase, subunit A, domain 3"/>
    <property type="match status" value="1"/>
</dbReference>
<dbReference type="AlphaFoldDB" id="A0A7X6I900"/>
<accession>A0A7X6I900</accession>
<dbReference type="GO" id="GO:0050660">
    <property type="term" value="F:flavin adenine dinucleotide binding"/>
    <property type="evidence" value="ECO:0007669"/>
    <property type="project" value="InterPro"/>
</dbReference>
<dbReference type="Gene3D" id="1.10.540.10">
    <property type="entry name" value="Acyl-CoA dehydrogenase/oxidase, N-terminal domain"/>
    <property type="match status" value="1"/>
</dbReference>
<evidence type="ECO:0000259" key="7">
    <source>
        <dbReference type="Pfam" id="PF02770"/>
    </source>
</evidence>
<dbReference type="PIRSF" id="PIRSF016578">
    <property type="entry name" value="HsaA"/>
    <property type="match status" value="1"/>
</dbReference>
<comment type="caution">
    <text evidence="9">The sequence shown here is derived from an EMBL/GenBank/DDBJ whole genome shotgun (WGS) entry which is preliminary data.</text>
</comment>
<dbReference type="EMBL" id="VTOX01000013">
    <property type="protein sequence ID" value="NKE68856.1"/>
    <property type="molecule type" value="Genomic_DNA"/>
</dbReference>
<dbReference type="Gene3D" id="2.40.110.10">
    <property type="entry name" value="Butyryl-CoA Dehydrogenase, subunit A, domain 2"/>
    <property type="match status" value="1"/>
</dbReference>
<feature type="domain" description="Acyl-CoA dehydrogenase/oxidase C-terminal" evidence="6">
    <location>
        <begin position="230"/>
        <end position="378"/>
    </location>
</feature>
<dbReference type="PANTHER" id="PTHR43884:SF12">
    <property type="entry name" value="ISOVALERYL-COA DEHYDROGENASE, MITOCHONDRIAL-RELATED"/>
    <property type="match status" value="1"/>
</dbReference>
<dbReference type="Pfam" id="PF00441">
    <property type="entry name" value="Acyl-CoA_dh_1"/>
    <property type="match status" value="1"/>
</dbReference>
<evidence type="ECO:0000259" key="6">
    <source>
        <dbReference type="Pfam" id="PF00441"/>
    </source>
</evidence>
<comment type="similarity">
    <text evidence="2">Belongs to the acyl-CoA dehydrogenase family.</text>
</comment>
<dbReference type="InterPro" id="IPR037069">
    <property type="entry name" value="AcylCoA_DH/ox_N_sf"/>
</dbReference>
<dbReference type="InterPro" id="IPR046373">
    <property type="entry name" value="Acyl-CoA_Oxase/DH_mid-dom_sf"/>
</dbReference>
<feature type="domain" description="Acyl-CoA dehydrogenase/oxidase N-terminal" evidence="8">
    <location>
        <begin position="7"/>
        <end position="120"/>
    </location>
</feature>
<feature type="domain" description="Acyl-CoA oxidase/dehydrogenase middle" evidence="7">
    <location>
        <begin position="124"/>
        <end position="218"/>
    </location>
</feature>
<proteinExistence type="inferred from homology"/>
<name>A0A7X6I900_9BURK</name>
<dbReference type="PANTHER" id="PTHR43884">
    <property type="entry name" value="ACYL-COA DEHYDROGENASE"/>
    <property type="match status" value="1"/>
</dbReference>
<dbReference type="GO" id="GO:0003995">
    <property type="term" value="F:acyl-CoA dehydrogenase activity"/>
    <property type="evidence" value="ECO:0007669"/>
    <property type="project" value="InterPro"/>
</dbReference>